<keyword evidence="1" id="KW-1133">Transmembrane helix</keyword>
<keyword evidence="1" id="KW-0812">Transmembrane</keyword>
<organism evidence="3 4">
    <name type="scientific">Nitrosomonas communis</name>
    <dbReference type="NCBI Taxonomy" id="44574"/>
    <lineage>
        <taxon>Bacteria</taxon>
        <taxon>Pseudomonadati</taxon>
        <taxon>Pseudomonadota</taxon>
        <taxon>Betaproteobacteria</taxon>
        <taxon>Nitrosomonadales</taxon>
        <taxon>Nitrosomonadaceae</taxon>
        <taxon>Nitrosomonas</taxon>
    </lineage>
</organism>
<dbReference type="EMBL" id="CP011451">
    <property type="protein sequence ID" value="AKH38754.1"/>
    <property type="molecule type" value="Genomic_DNA"/>
</dbReference>
<feature type="transmembrane region" description="Helical" evidence="1">
    <location>
        <begin position="34"/>
        <end position="54"/>
    </location>
</feature>
<dbReference type="Pfam" id="PF01471">
    <property type="entry name" value="PG_binding_1"/>
    <property type="match status" value="1"/>
</dbReference>
<evidence type="ECO:0000313" key="4">
    <source>
        <dbReference type="Proteomes" id="UP000034156"/>
    </source>
</evidence>
<feature type="domain" description="Peptidoglycan binding-like" evidence="2">
    <location>
        <begin position="65"/>
        <end position="116"/>
    </location>
</feature>
<protein>
    <recommendedName>
        <fullName evidence="2">Peptidoglycan binding-like domain-containing protein</fullName>
    </recommendedName>
</protein>
<reference evidence="3 4" key="2">
    <citation type="journal article" date="2016" name="Genome Announc.">
        <title>Genome Sequence of Nitrosomonas communis Strain Nm2, a Mesophilic Ammonia-Oxidizing Bacterium Isolated from Mediterranean Soil.</title>
        <authorList>
            <person name="Kozlowski J.A."/>
            <person name="Kits K.D."/>
            <person name="Stein L.Y."/>
        </authorList>
    </citation>
    <scope>NUCLEOTIDE SEQUENCE [LARGE SCALE GENOMIC DNA]</scope>
    <source>
        <strain evidence="3 4">Nm2</strain>
    </source>
</reference>
<keyword evidence="4" id="KW-1185">Reference proteome</keyword>
<evidence type="ECO:0000256" key="1">
    <source>
        <dbReference type="SAM" id="Phobius"/>
    </source>
</evidence>
<dbReference type="SUPFAM" id="SSF47090">
    <property type="entry name" value="PGBD-like"/>
    <property type="match status" value="1"/>
</dbReference>
<dbReference type="InterPro" id="IPR036365">
    <property type="entry name" value="PGBD-like_sf"/>
</dbReference>
<name>A0A0F7KIL2_9PROT</name>
<keyword evidence="1" id="KW-0472">Membrane</keyword>
<evidence type="ECO:0000259" key="2">
    <source>
        <dbReference type="Pfam" id="PF01471"/>
    </source>
</evidence>
<dbReference type="InterPro" id="IPR002477">
    <property type="entry name" value="Peptidoglycan-bd-like"/>
</dbReference>
<dbReference type="PATRIC" id="fig|44574.3.peg.3536"/>
<proteinExistence type="predicted"/>
<dbReference type="KEGG" id="nco:AAW31_14605"/>
<evidence type="ECO:0000313" key="3">
    <source>
        <dbReference type="EMBL" id="AKH38754.1"/>
    </source>
</evidence>
<dbReference type="Gene3D" id="1.10.101.10">
    <property type="entry name" value="PGBD-like superfamily/PGBD"/>
    <property type="match status" value="1"/>
</dbReference>
<gene>
    <name evidence="3" type="ORF">AAW31_14605</name>
</gene>
<dbReference type="Proteomes" id="UP000034156">
    <property type="component" value="Chromosome"/>
</dbReference>
<dbReference type="InterPro" id="IPR036366">
    <property type="entry name" value="PGBDSf"/>
</dbReference>
<accession>A0A0F7KIL2</accession>
<sequence length="345" mass="38328">MKQKELELGCKFLEAFSSALNNNKHLQKDEQMINIRYSLIISLIVSIAMVLSPVTQAAEFSQVTQQAQIKLAQLGFAPGTADGILGPRTSAAIKAFQRQSGLPETGKLDNVTLKQLELSTPAPQVSTVEDWRSVPSQDELDDLVAHTINNPNFPYTDYRPNAPAANLDLPGLAILAAMKTSSDTFGSGPPGTPNSTPKTRKTMTDCLMTKPTHWADITLHYYCQMALPRQCYTYALRGMNTPGNKKFTRVEAYESCALNKLPHSTHFTFVTKTQPQVFQYVMFGQTNAFKPEQEQAIINAFYGVKNPADPRECRLKRPRRAEDPNDGTHCLVNKKMTPMLKGKDT</sequence>
<reference evidence="4" key="1">
    <citation type="submission" date="2015-05" db="EMBL/GenBank/DDBJ databases">
        <title>Draft genome of Nitrosomonas communis strain Nm2.</title>
        <authorList>
            <person name="Kozlowski J.A."/>
            <person name="Kits K.D."/>
            <person name="Stein L.Y."/>
        </authorList>
    </citation>
    <scope>NUCLEOTIDE SEQUENCE [LARGE SCALE GENOMIC DNA]</scope>
    <source>
        <strain evidence="4">Nm2</strain>
    </source>
</reference>
<dbReference type="AlphaFoldDB" id="A0A0F7KIL2"/>